<feature type="compositionally biased region" description="Gly residues" evidence="1">
    <location>
        <begin position="76"/>
        <end position="95"/>
    </location>
</feature>
<feature type="compositionally biased region" description="Low complexity" evidence="1">
    <location>
        <begin position="15"/>
        <end position="34"/>
    </location>
</feature>
<evidence type="ECO:0000313" key="2">
    <source>
        <dbReference type="EnsemblMetazoa" id="AMAM016967-PA"/>
    </source>
</evidence>
<evidence type="ECO:0000256" key="1">
    <source>
        <dbReference type="SAM" id="MobiDB-lite"/>
    </source>
</evidence>
<protein>
    <submittedName>
        <fullName evidence="2">Uncharacterized protein</fullName>
    </submittedName>
</protein>
<reference evidence="3" key="1">
    <citation type="submission" date="2013-09" db="EMBL/GenBank/DDBJ databases">
        <title>The Genome Sequence of Anopheles maculatus species B.</title>
        <authorList>
            <consortium name="The Broad Institute Genomics Platform"/>
            <person name="Neafsey D.E."/>
            <person name="Besansky N."/>
            <person name="Howell P."/>
            <person name="Walton C."/>
            <person name="Young S.K."/>
            <person name="Zeng Q."/>
            <person name="Gargeya S."/>
            <person name="Fitzgerald M."/>
            <person name="Haas B."/>
            <person name="Abouelleil A."/>
            <person name="Allen A.W."/>
            <person name="Alvarado L."/>
            <person name="Arachchi H.M."/>
            <person name="Berlin A.M."/>
            <person name="Chapman S.B."/>
            <person name="Gainer-Dewar J."/>
            <person name="Goldberg J."/>
            <person name="Griggs A."/>
            <person name="Gujja S."/>
            <person name="Hansen M."/>
            <person name="Howarth C."/>
            <person name="Imamovic A."/>
            <person name="Ireland A."/>
            <person name="Larimer J."/>
            <person name="McCowan C."/>
            <person name="Murphy C."/>
            <person name="Pearson M."/>
            <person name="Poon T.W."/>
            <person name="Priest M."/>
            <person name="Roberts A."/>
            <person name="Saif S."/>
            <person name="Shea T."/>
            <person name="Sisk P."/>
            <person name="Sykes S."/>
            <person name="Wortman J."/>
            <person name="Nusbaum C."/>
            <person name="Birren B."/>
        </authorList>
    </citation>
    <scope>NUCLEOTIDE SEQUENCE [LARGE SCALE GENOMIC DNA]</scope>
    <source>
        <strain evidence="3">maculatus3</strain>
    </source>
</reference>
<proteinExistence type="predicted"/>
<dbReference type="GO" id="GO:0006887">
    <property type="term" value="P:exocytosis"/>
    <property type="evidence" value="ECO:0007669"/>
    <property type="project" value="TreeGrafter"/>
</dbReference>
<dbReference type="EnsemblMetazoa" id="AMAM016967-RA">
    <property type="protein sequence ID" value="AMAM016967-PA"/>
    <property type="gene ID" value="AMAM016967"/>
</dbReference>
<keyword evidence="3" id="KW-1185">Reference proteome</keyword>
<dbReference type="GO" id="GO:0042043">
    <property type="term" value="F:neurexin family protein binding"/>
    <property type="evidence" value="ECO:0007669"/>
    <property type="project" value="TreeGrafter"/>
</dbReference>
<sequence>MSEESSSLCSDGHDSLGSGTASGSASAARLSGVSMESHDRDNEDNSTDSVTDLASSRLEKYFLTGFLGYNSTDRGSAGGGNGGGGNGSDGSGGSVGSDSEGHVSPEQRRKRLVRARGATRSHSSLDNLLLAGKDAEHNHESIGSNISQSAGSSYEAAGIMAGGSGTASTAVLGGNGDLDHSSETDTCDESSALYSHQDRSESSPYDTMGKRKKKFMTKKMDVALARAEQQQQHHGAVGDAGLGGICSESEDSRKTPSLQSTSIDIIASGRESGLTPGVVSSSLHPVGIENSRKQTSRDSGFIGSNDDLLKEDQTVASSSKAMPFAAVEPILEENRNENNKEGDPSLIDTNQIP</sequence>
<dbReference type="PANTHER" id="PTHR45716">
    <property type="entry name" value="BITESIZE, ISOFORM I"/>
    <property type="match status" value="1"/>
</dbReference>
<dbReference type="Proteomes" id="UP000075901">
    <property type="component" value="Unassembled WGS sequence"/>
</dbReference>
<evidence type="ECO:0000313" key="3">
    <source>
        <dbReference type="Proteomes" id="UP000075901"/>
    </source>
</evidence>
<dbReference type="AlphaFoldDB" id="A0A182T083"/>
<dbReference type="PANTHER" id="PTHR45716:SF2">
    <property type="entry name" value="BITESIZE, ISOFORM I"/>
    <property type="match status" value="1"/>
</dbReference>
<organism evidence="2 3">
    <name type="scientific">Anopheles maculatus</name>
    <dbReference type="NCBI Taxonomy" id="74869"/>
    <lineage>
        <taxon>Eukaryota</taxon>
        <taxon>Metazoa</taxon>
        <taxon>Ecdysozoa</taxon>
        <taxon>Arthropoda</taxon>
        <taxon>Hexapoda</taxon>
        <taxon>Insecta</taxon>
        <taxon>Pterygota</taxon>
        <taxon>Neoptera</taxon>
        <taxon>Endopterygota</taxon>
        <taxon>Diptera</taxon>
        <taxon>Nematocera</taxon>
        <taxon>Culicoidea</taxon>
        <taxon>Culicidae</taxon>
        <taxon>Anophelinae</taxon>
        <taxon>Anopheles</taxon>
        <taxon>Anopheles maculatus group</taxon>
    </lineage>
</organism>
<feature type="compositionally biased region" description="Basic and acidic residues" evidence="1">
    <location>
        <begin position="332"/>
        <end position="343"/>
    </location>
</feature>
<accession>A0A182T083</accession>
<name>A0A182T083_9DIPT</name>
<dbReference type="GO" id="GO:0070382">
    <property type="term" value="C:exocytic vesicle"/>
    <property type="evidence" value="ECO:0007669"/>
    <property type="project" value="TreeGrafter"/>
</dbReference>
<feature type="region of interest" description="Disordered" evidence="1">
    <location>
        <begin position="330"/>
        <end position="353"/>
    </location>
</feature>
<feature type="region of interest" description="Disordered" evidence="1">
    <location>
        <begin position="1"/>
        <end position="52"/>
    </location>
</feature>
<reference evidence="2" key="2">
    <citation type="submission" date="2020-05" db="UniProtKB">
        <authorList>
            <consortium name="EnsemblMetazoa"/>
        </authorList>
    </citation>
    <scope>IDENTIFICATION</scope>
    <source>
        <strain evidence="2">maculatus3</strain>
    </source>
</reference>
<feature type="region of interest" description="Disordered" evidence="1">
    <location>
        <begin position="228"/>
        <end position="260"/>
    </location>
</feature>
<dbReference type="GO" id="GO:0005886">
    <property type="term" value="C:plasma membrane"/>
    <property type="evidence" value="ECO:0007669"/>
    <property type="project" value="TreeGrafter"/>
</dbReference>
<feature type="region of interest" description="Disordered" evidence="1">
    <location>
        <begin position="73"/>
        <end position="121"/>
    </location>
</feature>
<feature type="region of interest" description="Disordered" evidence="1">
    <location>
        <begin position="179"/>
        <end position="210"/>
    </location>
</feature>
<dbReference type="VEuPathDB" id="VectorBase:AMAM016967"/>
<feature type="compositionally biased region" description="Basic residues" evidence="1">
    <location>
        <begin position="108"/>
        <end position="119"/>
    </location>
</feature>